<evidence type="ECO:0000259" key="8">
    <source>
        <dbReference type="Pfam" id="PF01494"/>
    </source>
</evidence>
<protein>
    <submittedName>
        <fullName evidence="9">2-octaprenyl-3-methyl-6-methoxy-1,4-benzoquinol hydroxylase</fullName>
    </submittedName>
</protein>
<evidence type="ECO:0000256" key="7">
    <source>
        <dbReference type="ARBA" id="ARBA00023033"/>
    </source>
</evidence>
<comment type="similarity">
    <text evidence="3">Belongs to the UbiH/COQ6 family.</text>
</comment>
<dbReference type="PRINTS" id="PR00420">
    <property type="entry name" value="RNGMNOXGNASE"/>
</dbReference>
<accession>A0A1H8PM85</accession>
<dbReference type="FunFam" id="3.50.50.60:FF:000021">
    <property type="entry name" value="Ubiquinone biosynthesis monooxygenase COQ6"/>
    <property type="match status" value="1"/>
</dbReference>
<dbReference type="PANTHER" id="PTHR43876:SF7">
    <property type="entry name" value="UBIQUINONE BIOSYNTHESIS MONOOXYGENASE COQ6, MITOCHONDRIAL"/>
    <property type="match status" value="1"/>
</dbReference>
<dbReference type="PROSITE" id="PS01304">
    <property type="entry name" value="UBIH"/>
    <property type="match status" value="1"/>
</dbReference>
<dbReference type="GO" id="GO:0016705">
    <property type="term" value="F:oxidoreductase activity, acting on paired donors, with incorporation or reduction of molecular oxygen"/>
    <property type="evidence" value="ECO:0007669"/>
    <property type="project" value="InterPro"/>
</dbReference>
<gene>
    <name evidence="9" type="ORF">SAMN05216404_12129</name>
</gene>
<reference evidence="9 10" key="1">
    <citation type="submission" date="2016-10" db="EMBL/GenBank/DDBJ databases">
        <authorList>
            <person name="de Groot N.N."/>
        </authorList>
    </citation>
    <scope>NUCLEOTIDE SEQUENCE [LARGE SCALE GENOMIC DNA]</scope>
    <source>
        <strain evidence="9 10">Nl18</strain>
    </source>
</reference>
<feature type="domain" description="FAD-binding" evidence="8">
    <location>
        <begin position="3"/>
        <end position="337"/>
    </location>
</feature>
<dbReference type="RefSeq" id="WP_074749122.1">
    <property type="nucleotide sequence ID" value="NZ_FOCT01000021.1"/>
</dbReference>
<evidence type="ECO:0000256" key="2">
    <source>
        <dbReference type="ARBA" id="ARBA00004749"/>
    </source>
</evidence>
<sequence>MKFDVVIVGGGLVGASLALALKDSGLRIALVEFRPVPPLPADEGWDSRVYAISPGSAAFLQNLGVWDALDQERVTPVYNMAIFGDDNAARLDFSAYNIGVPELAFIVENRQLQHAAWKGLKCRENPIKVFCPAQCSMMLRAESHAELHLDDGTVVQTGLIVGADGVNSWVREQAGIEVSRHSYQQMGVVANFDATRHHNNVAHQWFRRDGVLALLPMPGRLVSMVWSTREELAQTMLALPEKELCERIVRASQHVLGEMRLVTRPAAFPLNFVHVKKLAQPHLALIGDAAHGIHPLAGQGVNLGLRDAQELASVIRSRGLQSDCGDYLLLRRYERARKEDILAMELVTDSLQKLFNHTHPTLIRLRNLGLEITNRLPLIKDRLMQQALS</sequence>
<keyword evidence="5" id="KW-0274">FAD</keyword>
<dbReference type="AlphaFoldDB" id="A0A1H8PM85"/>
<keyword evidence="6" id="KW-0560">Oxidoreductase</keyword>
<evidence type="ECO:0000256" key="6">
    <source>
        <dbReference type="ARBA" id="ARBA00023002"/>
    </source>
</evidence>
<dbReference type="GO" id="GO:0071949">
    <property type="term" value="F:FAD binding"/>
    <property type="evidence" value="ECO:0007669"/>
    <property type="project" value="InterPro"/>
</dbReference>
<dbReference type="InterPro" id="IPR018168">
    <property type="entry name" value="Ubi_Hdrlase_CS"/>
</dbReference>
<comment type="cofactor">
    <cofactor evidence="1">
        <name>FAD</name>
        <dbReference type="ChEBI" id="CHEBI:57692"/>
    </cofactor>
</comment>
<dbReference type="EMBL" id="FOCT01000021">
    <property type="protein sequence ID" value="SEO42653.1"/>
    <property type="molecule type" value="Genomic_DNA"/>
</dbReference>
<dbReference type="UniPathway" id="UPA00232"/>
<evidence type="ECO:0000256" key="4">
    <source>
        <dbReference type="ARBA" id="ARBA00022630"/>
    </source>
</evidence>
<dbReference type="Proteomes" id="UP000183898">
    <property type="component" value="Unassembled WGS sequence"/>
</dbReference>
<dbReference type="GO" id="GO:0110142">
    <property type="term" value="C:ubiquinone biosynthesis complex"/>
    <property type="evidence" value="ECO:0007669"/>
    <property type="project" value="UniProtKB-ARBA"/>
</dbReference>
<dbReference type="SUPFAM" id="SSF51905">
    <property type="entry name" value="FAD/NAD(P)-binding domain"/>
    <property type="match status" value="1"/>
</dbReference>
<dbReference type="NCBIfam" id="NF005788">
    <property type="entry name" value="PRK07608.1-3"/>
    <property type="match status" value="1"/>
</dbReference>
<evidence type="ECO:0000256" key="5">
    <source>
        <dbReference type="ARBA" id="ARBA00022827"/>
    </source>
</evidence>
<comment type="pathway">
    <text evidence="2">Cofactor biosynthesis; ubiquinone biosynthesis.</text>
</comment>
<keyword evidence="4" id="KW-0285">Flavoprotein</keyword>
<dbReference type="InterPro" id="IPR010971">
    <property type="entry name" value="UbiH/COQ6"/>
</dbReference>
<dbReference type="GO" id="GO:0004497">
    <property type="term" value="F:monooxygenase activity"/>
    <property type="evidence" value="ECO:0007669"/>
    <property type="project" value="UniProtKB-KW"/>
</dbReference>
<dbReference type="GO" id="GO:0006744">
    <property type="term" value="P:ubiquinone biosynthetic process"/>
    <property type="evidence" value="ECO:0007669"/>
    <property type="project" value="UniProtKB-UniPathway"/>
</dbReference>
<organism evidence="9 10">
    <name type="scientific">Nitrosospira multiformis</name>
    <dbReference type="NCBI Taxonomy" id="1231"/>
    <lineage>
        <taxon>Bacteria</taxon>
        <taxon>Pseudomonadati</taxon>
        <taxon>Pseudomonadota</taxon>
        <taxon>Betaproteobacteria</taxon>
        <taxon>Nitrosomonadales</taxon>
        <taxon>Nitrosomonadaceae</taxon>
        <taxon>Nitrosospira</taxon>
    </lineage>
</organism>
<dbReference type="InterPro" id="IPR036188">
    <property type="entry name" value="FAD/NAD-bd_sf"/>
</dbReference>
<evidence type="ECO:0000256" key="1">
    <source>
        <dbReference type="ARBA" id="ARBA00001974"/>
    </source>
</evidence>
<keyword evidence="7" id="KW-0503">Monooxygenase</keyword>
<dbReference type="Gene3D" id="3.50.50.60">
    <property type="entry name" value="FAD/NAD(P)-binding domain"/>
    <property type="match status" value="2"/>
</dbReference>
<dbReference type="Pfam" id="PF01494">
    <property type="entry name" value="FAD_binding_3"/>
    <property type="match status" value="1"/>
</dbReference>
<dbReference type="InterPro" id="IPR051205">
    <property type="entry name" value="UbiH/COQ6_monooxygenase"/>
</dbReference>
<dbReference type="NCBIfam" id="TIGR01988">
    <property type="entry name" value="Ubi-OHases"/>
    <property type="match status" value="1"/>
</dbReference>
<evidence type="ECO:0000256" key="3">
    <source>
        <dbReference type="ARBA" id="ARBA00005349"/>
    </source>
</evidence>
<evidence type="ECO:0000313" key="10">
    <source>
        <dbReference type="Proteomes" id="UP000183898"/>
    </source>
</evidence>
<dbReference type="InterPro" id="IPR002938">
    <property type="entry name" value="FAD-bd"/>
</dbReference>
<evidence type="ECO:0000313" key="9">
    <source>
        <dbReference type="EMBL" id="SEO42653.1"/>
    </source>
</evidence>
<proteinExistence type="inferred from homology"/>
<dbReference type="PANTHER" id="PTHR43876">
    <property type="entry name" value="UBIQUINONE BIOSYNTHESIS MONOOXYGENASE COQ6, MITOCHONDRIAL"/>
    <property type="match status" value="1"/>
</dbReference>
<name>A0A1H8PM85_9PROT</name>